<dbReference type="GO" id="GO:0005886">
    <property type="term" value="C:plasma membrane"/>
    <property type="evidence" value="ECO:0007669"/>
    <property type="project" value="TreeGrafter"/>
</dbReference>
<evidence type="ECO:0000256" key="12">
    <source>
        <dbReference type="ARBA" id="ARBA00023136"/>
    </source>
</evidence>
<gene>
    <name evidence="16" type="primary">vanS2</name>
    <name evidence="16" type="ORF">CLSPO_c22570</name>
    <name evidence="17" type="ORF">CRX47_08325</name>
</gene>
<dbReference type="Gene3D" id="1.10.287.130">
    <property type="match status" value="1"/>
</dbReference>
<keyword evidence="6 13" id="KW-0812">Transmembrane</keyword>
<dbReference type="Pfam" id="PF00672">
    <property type="entry name" value="HAMP"/>
    <property type="match status" value="1"/>
</dbReference>
<sequence length="447" mass="51295">MVLINTKGLRFKLIMMFLVSLIISIPSGFLVDELLGTNSSDYYVQTASFAKQCKAIQKKIANAKNDTEIYSIINENVRYADIFILSKNGEVLIKNKNSMEKNFDLDSITNTNNNIDTTEYAIKYNVIDKLDNNRYILFSGTLLKSEGHSILVLIVPIIIFMMLFFILTNKELDYIKKLCLGLKEIAKGNLKYRVKIMGKDEISEIGKSINDMSQKLYEYKKKEKEIERDKDLFIMNISHDLRTPLTSIIGYVNLLKNEYNYNDNIRKYINIIDLKSTSLDKLINDFFEYNKLSNCEPELNKVNISLNEFIRQVVTGVVPLCSEKNLEIKLLLPNKDININIDPDKMLRVIENLLINSIRYCNIGSEIQVSLTEEENIIICITNECDDFNKAEINNIFNKFYRGDKARNSIKGGTGLGLAIAKNIVELHNGKILAEYNGKKICFKLIL</sequence>
<evidence type="ECO:0000256" key="2">
    <source>
        <dbReference type="ARBA" id="ARBA00004141"/>
    </source>
</evidence>
<protein>
    <recommendedName>
        <fullName evidence="3">histidine kinase</fullName>
        <ecNumber evidence="3">2.7.13.3</ecNumber>
    </recommendedName>
</protein>
<reference evidence="16" key="1">
    <citation type="submission" date="2014-08" db="EMBL/GenBank/DDBJ databases">
        <authorList>
            <person name="Kubiak A."/>
            <person name="Poehlein A."/>
            <person name="Daniel R."/>
            <person name="Minton N.P."/>
        </authorList>
    </citation>
    <scope>NUCLEOTIDE SEQUENCE</scope>
    <source>
        <strain evidence="16">NCIMB 10696</strain>
    </source>
</reference>
<dbReference type="SUPFAM" id="SSF55874">
    <property type="entry name" value="ATPase domain of HSP90 chaperone/DNA topoisomerase II/histidine kinase"/>
    <property type="match status" value="1"/>
</dbReference>
<dbReference type="InterPro" id="IPR036097">
    <property type="entry name" value="HisK_dim/P_sf"/>
</dbReference>
<dbReference type="InterPro" id="IPR003660">
    <property type="entry name" value="HAMP_dom"/>
</dbReference>
<evidence type="ECO:0000256" key="11">
    <source>
        <dbReference type="ARBA" id="ARBA00023012"/>
    </source>
</evidence>
<evidence type="ECO:0000256" key="6">
    <source>
        <dbReference type="ARBA" id="ARBA00022692"/>
    </source>
</evidence>
<dbReference type="InterPro" id="IPR005467">
    <property type="entry name" value="His_kinase_dom"/>
</dbReference>
<name>A0A7U4JPL6_CLOSG</name>
<keyword evidence="11" id="KW-0902">Two-component regulatory system</keyword>
<dbReference type="PROSITE" id="PS50109">
    <property type="entry name" value="HIS_KIN"/>
    <property type="match status" value="1"/>
</dbReference>
<reference evidence="16 18" key="2">
    <citation type="journal article" date="2015" name="PLoS ONE">
        <title>A universal mariner transposon system for forward genetic studies in the genus clostridium.</title>
        <authorList>
            <person name="Zhang Y."/>
            <person name="Grosse-Honebrink A."/>
            <person name="Minton N.P."/>
        </authorList>
    </citation>
    <scope>NUCLEOTIDE SEQUENCE [LARGE SCALE GENOMIC DNA]</scope>
    <source>
        <strain evidence="16 18">NCIMB 10696</strain>
    </source>
</reference>
<dbReference type="CDD" id="cd00082">
    <property type="entry name" value="HisKA"/>
    <property type="match status" value="1"/>
</dbReference>
<dbReference type="FunFam" id="3.30.565.10:FF:000013">
    <property type="entry name" value="Two-component sensor histidine kinase"/>
    <property type="match status" value="1"/>
</dbReference>
<dbReference type="CDD" id="cd06225">
    <property type="entry name" value="HAMP"/>
    <property type="match status" value="1"/>
</dbReference>
<keyword evidence="9" id="KW-0067">ATP-binding</keyword>
<evidence type="ECO:0000256" key="10">
    <source>
        <dbReference type="ARBA" id="ARBA00022989"/>
    </source>
</evidence>
<dbReference type="InterPro" id="IPR036890">
    <property type="entry name" value="HATPase_C_sf"/>
</dbReference>
<dbReference type="InterPro" id="IPR003661">
    <property type="entry name" value="HisK_dim/P_dom"/>
</dbReference>
<feature type="transmembrane region" description="Helical" evidence="13">
    <location>
        <begin position="12"/>
        <end position="31"/>
    </location>
</feature>
<comment type="subcellular location">
    <subcellularLocation>
        <location evidence="2">Membrane</location>
        <topology evidence="2">Multi-pass membrane protein</topology>
    </subcellularLocation>
</comment>
<dbReference type="SMART" id="SM00387">
    <property type="entry name" value="HATPase_c"/>
    <property type="match status" value="1"/>
</dbReference>
<dbReference type="GeneID" id="92938951"/>
<organism evidence="16 18">
    <name type="scientific">Clostridium sporogenes</name>
    <dbReference type="NCBI Taxonomy" id="1509"/>
    <lineage>
        <taxon>Bacteria</taxon>
        <taxon>Bacillati</taxon>
        <taxon>Bacillota</taxon>
        <taxon>Clostridia</taxon>
        <taxon>Eubacteriales</taxon>
        <taxon>Clostridiaceae</taxon>
        <taxon>Clostridium</taxon>
    </lineage>
</organism>
<dbReference type="Proteomes" id="UP000223854">
    <property type="component" value="Unassembled WGS sequence"/>
</dbReference>
<dbReference type="Pfam" id="PF00512">
    <property type="entry name" value="HisKA"/>
    <property type="match status" value="1"/>
</dbReference>
<keyword evidence="12 13" id="KW-0472">Membrane</keyword>
<evidence type="ECO:0000256" key="8">
    <source>
        <dbReference type="ARBA" id="ARBA00022777"/>
    </source>
</evidence>
<evidence type="ECO:0000313" key="19">
    <source>
        <dbReference type="Proteomes" id="UP000223854"/>
    </source>
</evidence>
<evidence type="ECO:0000259" key="14">
    <source>
        <dbReference type="PROSITE" id="PS50109"/>
    </source>
</evidence>
<evidence type="ECO:0000256" key="9">
    <source>
        <dbReference type="ARBA" id="ARBA00022840"/>
    </source>
</evidence>
<evidence type="ECO:0000313" key="16">
    <source>
        <dbReference type="EMBL" id="AKC62977.1"/>
    </source>
</evidence>
<comment type="catalytic activity">
    <reaction evidence="1">
        <text>ATP + protein L-histidine = ADP + protein N-phospho-L-histidine.</text>
        <dbReference type="EC" id="2.7.13.3"/>
    </reaction>
</comment>
<proteinExistence type="predicted"/>
<dbReference type="KEGG" id="cld:CLSPO_c22570"/>
<evidence type="ECO:0000256" key="7">
    <source>
        <dbReference type="ARBA" id="ARBA00022741"/>
    </source>
</evidence>
<dbReference type="RefSeq" id="WP_050481911.1">
    <property type="nucleotide sequence ID" value="NZ_CBCRVC010000035.1"/>
</dbReference>
<keyword evidence="19" id="KW-1185">Reference proteome</keyword>
<keyword evidence="10 13" id="KW-1133">Transmembrane helix</keyword>
<evidence type="ECO:0000256" key="3">
    <source>
        <dbReference type="ARBA" id="ARBA00012438"/>
    </source>
</evidence>
<feature type="transmembrane region" description="Helical" evidence="13">
    <location>
        <begin position="147"/>
        <end position="167"/>
    </location>
</feature>
<keyword evidence="4" id="KW-0597">Phosphoprotein</keyword>
<dbReference type="SUPFAM" id="SSF47384">
    <property type="entry name" value="Homodimeric domain of signal transducing histidine kinase"/>
    <property type="match status" value="1"/>
</dbReference>
<dbReference type="PRINTS" id="PR00344">
    <property type="entry name" value="BCTRLSENSOR"/>
</dbReference>
<dbReference type="Gene3D" id="6.10.340.10">
    <property type="match status" value="1"/>
</dbReference>
<dbReference type="PANTHER" id="PTHR45528">
    <property type="entry name" value="SENSOR HISTIDINE KINASE CPXA"/>
    <property type="match status" value="1"/>
</dbReference>
<dbReference type="InterPro" id="IPR004358">
    <property type="entry name" value="Sig_transdc_His_kin-like_C"/>
</dbReference>
<keyword evidence="8 17" id="KW-0418">Kinase</keyword>
<dbReference type="EMBL" id="PDLH01000007">
    <property type="protein sequence ID" value="PHG99855.1"/>
    <property type="molecule type" value="Genomic_DNA"/>
</dbReference>
<dbReference type="Proteomes" id="UP000033052">
    <property type="component" value="Chromosome"/>
</dbReference>
<accession>A0A7U4JPL6</accession>
<feature type="domain" description="HAMP" evidence="15">
    <location>
        <begin position="181"/>
        <end position="221"/>
    </location>
</feature>
<evidence type="ECO:0000256" key="5">
    <source>
        <dbReference type="ARBA" id="ARBA00022679"/>
    </source>
</evidence>
<dbReference type="GO" id="GO:0005524">
    <property type="term" value="F:ATP binding"/>
    <property type="evidence" value="ECO:0007669"/>
    <property type="project" value="UniProtKB-KW"/>
</dbReference>
<keyword evidence="7" id="KW-0547">Nucleotide-binding</keyword>
<dbReference type="SMART" id="SM00388">
    <property type="entry name" value="HisKA"/>
    <property type="match status" value="1"/>
</dbReference>
<evidence type="ECO:0000256" key="1">
    <source>
        <dbReference type="ARBA" id="ARBA00000085"/>
    </source>
</evidence>
<dbReference type="SUPFAM" id="SSF158472">
    <property type="entry name" value="HAMP domain-like"/>
    <property type="match status" value="1"/>
</dbReference>
<evidence type="ECO:0000313" key="18">
    <source>
        <dbReference type="Proteomes" id="UP000033052"/>
    </source>
</evidence>
<dbReference type="PROSITE" id="PS50885">
    <property type="entry name" value="HAMP"/>
    <property type="match status" value="1"/>
</dbReference>
<dbReference type="PANTHER" id="PTHR45528:SF8">
    <property type="entry name" value="HISTIDINE KINASE"/>
    <property type="match status" value="1"/>
</dbReference>
<reference evidence="17 19" key="3">
    <citation type="submission" date="2017-09" db="EMBL/GenBank/DDBJ databases">
        <title>FDA dAtabase for Regulatory Grade micrObial Sequences (FDA-ARGOS): Supporting development and validation of Infectious Disease Dx tests.</title>
        <authorList>
            <person name="Kerrigan L."/>
            <person name="Long C."/>
            <person name="Tallon L.J."/>
            <person name="Sadzewicz L."/>
            <person name="Ott S."/>
            <person name="Zhao X."/>
            <person name="Nagaraj S."/>
            <person name="Vavikolanu K."/>
            <person name="Aluvathingal J."/>
            <person name="Nadendla S."/>
            <person name="Sichtig H."/>
        </authorList>
    </citation>
    <scope>NUCLEOTIDE SEQUENCE [LARGE SCALE GENOMIC DNA]</scope>
    <source>
        <strain evidence="17 19">FDAARGOS_423</strain>
    </source>
</reference>
<feature type="domain" description="Histidine kinase" evidence="14">
    <location>
        <begin position="236"/>
        <end position="447"/>
    </location>
</feature>
<dbReference type="Pfam" id="PF02518">
    <property type="entry name" value="HATPase_c"/>
    <property type="match status" value="1"/>
</dbReference>
<dbReference type="AlphaFoldDB" id="A0A7U4JPL6"/>
<evidence type="ECO:0000313" key="17">
    <source>
        <dbReference type="EMBL" id="PHG99855.1"/>
    </source>
</evidence>
<dbReference type="EC" id="2.7.13.3" evidence="3"/>
<dbReference type="Gene3D" id="3.30.565.10">
    <property type="entry name" value="Histidine kinase-like ATPase, C-terminal domain"/>
    <property type="match status" value="1"/>
</dbReference>
<keyword evidence="5 16" id="KW-0808">Transferase</keyword>
<dbReference type="InterPro" id="IPR003594">
    <property type="entry name" value="HATPase_dom"/>
</dbReference>
<dbReference type="InterPro" id="IPR050398">
    <property type="entry name" value="HssS/ArlS-like"/>
</dbReference>
<evidence type="ECO:0000259" key="15">
    <source>
        <dbReference type="PROSITE" id="PS50885"/>
    </source>
</evidence>
<evidence type="ECO:0000256" key="13">
    <source>
        <dbReference type="SAM" id="Phobius"/>
    </source>
</evidence>
<dbReference type="EMBL" id="CP009225">
    <property type="protein sequence ID" value="AKC62977.1"/>
    <property type="molecule type" value="Genomic_DNA"/>
</dbReference>
<dbReference type="GO" id="GO:0000155">
    <property type="term" value="F:phosphorelay sensor kinase activity"/>
    <property type="evidence" value="ECO:0007669"/>
    <property type="project" value="InterPro"/>
</dbReference>
<evidence type="ECO:0000256" key="4">
    <source>
        <dbReference type="ARBA" id="ARBA00022553"/>
    </source>
</evidence>